<proteinExistence type="predicted"/>
<dbReference type="Proteomes" id="UP001255856">
    <property type="component" value="Unassembled WGS sequence"/>
</dbReference>
<accession>A0AAD9IMW9</accession>
<evidence type="ECO:0000313" key="4">
    <source>
        <dbReference type="Proteomes" id="UP001255856"/>
    </source>
</evidence>
<reference evidence="3" key="1">
    <citation type="submission" date="2021-01" db="EMBL/GenBank/DDBJ databases">
        <authorList>
            <person name="Eckstrom K.M.E."/>
        </authorList>
    </citation>
    <scope>NUCLEOTIDE SEQUENCE</scope>
    <source>
        <strain evidence="3">UVCC 0001</strain>
    </source>
</reference>
<dbReference type="CDD" id="cd02989">
    <property type="entry name" value="Phd_like_TxnDC9"/>
    <property type="match status" value="1"/>
</dbReference>
<dbReference type="InterPro" id="IPR036249">
    <property type="entry name" value="Thioredoxin-like_sf"/>
</dbReference>
<dbReference type="PANTHER" id="PTHR21148">
    <property type="entry name" value="THIOREDOXIN DOMAIN-CONTAINING PROTEIN 9"/>
    <property type="match status" value="1"/>
</dbReference>
<comment type="caution">
    <text evidence="3">The sequence shown here is derived from an EMBL/GenBank/DDBJ whole genome shotgun (WGS) entry which is preliminary data.</text>
</comment>
<feature type="region of interest" description="Disordered" evidence="1">
    <location>
        <begin position="171"/>
        <end position="202"/>
    </location>
</feature>
<sequence>MNGMVQAAIEQQLLRAAQEMEDALDAQIHALGNMDDDDLEMQQKKAEWLARGHGEVEDVEEKEFFKCAKAEERMVAHFYRASEPCRIMDMHLQRLAASHLETKFIRLNAEKSPFLTDRLKIWMLPTLAVVQSGKVTEYVVGFDDLGGAADFDTATLEARLTVLGAIHEDRRPAPVATEQNVRSVRRGGPPRKTDSDEDSDFD</sequence>
<dbReference type="InterPro" id="IPR013766">
    <property type="entry name" value="Thioredoxin_domain"/>
</dbReference>
<protein>
    <recommendedName>
        <fullName evidence="2">Thioredoxin domain-containing protein</fullName>
    </recommendedName>
</protein>
<evidence type="ECO:0000259" key="2">
    <source>
        <dbReference type="Pfam" id="PF00085"/>
    </source>
</evidence>
<organism evidence="3 4">
    <name type="scientific">Prototheca wickerhamii</name>
    <dbReference type="NCBI Taxonomy" id="3111"/>
    <lineage>
        <taxon>Eukaryota</taxon>
        <taxon>Viridiplantae</taxon>
        <taxon>Chlorophyta</taxon>
        <taxon>core chlorophytes</taxon>
        <taxon>Trebouxiophyceae</taxon>
        <taxon>Chlorellales</taxon>
        <taxon>Chlorellaceae</taxon>
        <taxon>Prototheca</taxon>
    </lineage>
</organism>
<evidence type="ECO:0000313" key="3">
    <source>
        <dbReference type="EMBL" id="KAK2080214.1"/>
    </source>
</evidence>
<dbReference type="SUPFAM" id="SSF52833">
    <property type="entry name" value="Thioredoxin-like"/>
    <property type="match status" value="1"/>
</dbReference>
<evidence type="ECO:0000256" key="1">
    <source>
        <dbReference type="SAM" id="MobiDB-lite"/>
    </source>
</evidence>
<dbReference type="EMBL" id="JASFZW010000001">
    <property type="protein sequence ID" value="KAK2080214.1"/>
    <property type="molecule type" value="Genomic_DNA"/>
</dbReference>
<dbReference type="AlphaFoldDB" id="A0AAD9IMW9"/>
<keyword evidence="4" id="KW-1185">Reference proteome</keyword>
<dbReference type="Pfam" id="PF00085">
    <property type="entry name" value="Thioredoxin"/>
    <property type="match status" value="1"/>
</dbReference>
<dbReference type="Gene3D" id="3.40.30.10">
    <property type="entry name" value="Glutaredoxin"/>
    <property type="match status" value="1"/>
</dbReference>
<feature type="domain" description="Thioredoxin" evidence="2">
    <location>
        <begin position="58"/>
        <end position="142"/>
    </location>
</feature>
<name>A0AAD9IMW9_PROWI</name>
<gene>
    <name evidence="3" type="ORF">QBZ16_000067</name>
</gene>